<dbReference type="Gene3D" id="3.40.50.300">
    <property type="entry name" value="P-loop containing nucleotide triphosphate hydrolases"/>
    <property type="match status" value="1"/>
</dbReference>
<evidence type="ECO:0000313" key="3">
    <source>
        <dbReference type="EMBL" id="OOZ42143.1"/>
    </source>
</evidence>
<comment type="caution">
    <text evidence="3">The sequence shown here is derived from an EMBL/GenBank/DDBJ whole genome shotgun (WGS) entry which is preliminary data.</text>
</comment>
<reference evidence="3 4" key="1">
    <citation type="submission" date="2016-11" db="EMBL/GenBank/DDBJ databases">
        <title>Mixed transmission modes and dynamic genome evolution in an obligate animal-bacterial symbiosis.</title>
        <authorList>
            <person name="Russell S.L."/>
            <person name="Corbett-Detig R.B."/>
            <person name="Cavanaugh C.M."/>
        </authorList>
    </citation>
    <scope>NUCLEOTIDE SEQUENCE [LARGE SCALE GENOMIC DNA]</scope>
    <source>
        <strain evidence="3">Sveles-Q1</strain>
    </source>
</reference>
<dbReference type="EMBL" id="MPRL01000002">
    <property type="protein sequence ID" value="OOZ42143.1"/>
    <property type="molecule type" value="Genomic_DNA"/>
</dbReference>
<evidence type="ECO:0000259" key="2">
    <source>
        <dbReference type="Pfam" id="PF13614"/>
    </source>
</evidence>
<evidence type="ECO:0000256" key="1">
    <source>
        <dbReference type="ARBA" id="ARBA00060876"/>
    </source>
</evidence>
<dbReference type="FunFam" id="3.40.50.300:FF:000285">
    <property type="entry name" value="Sporulation initiation inhibitor Soj"/>
    <property type="match status" value="1"/>
</dbReference>
<dbReference type="PANTHER" id="PTHR13696">
    <property type="entry name" value="P-LOOP CONTAINING NUCLEOSIDE TRIPHOSPHATE HYDROLASE"/>
    <property type="match status" value="1"/>
</dbReference>
<protein>
    <submittedName>
        <fullName evidence="3">Cobalamin biosynthesis protein CobQ</fullName>
    </submittedName>
</protein>
<dbReference type="Pfam" id="PF13614">
    <property type="entry name" value="AAA_31"/>
    <property type="match status" value="1"/>
</dbReference>
<dbReference type="OrthoDB" id="9815116at2"/>
<feature type="domain" description="AAA" evidence="2">
    <location>
        <begin position="1"/>
        <end position="174"/>
    </location>
</feature>
<dbReference type="Proteomes" id="UP000191110">
    <property type="component" value="Unassembled WGS sequence"/>
</dbReference>
<evidence type="ECO:0000313" key="4">
    <source>
        <dbReference type="Proteomes" id="UP000191110"/>
    </source>
</evidence>
<dbReference type="SUPFAM" id="SSF52540">
    <property type="entry name" value="P-loop containing nucleoside triphosphate hydrolases"/>
    <property type="match status" value="1"/>
</dbReference>
<dbReference type="PIRSF" id="PIRSF009320">
    <property type="entry name" value="Nuc_binding_HP_1000"/>
    <property type="match status" value="1"/>
</dbReference>
<dbReference type="AlphaFoldDB" id="A0A1T2LAL6"/>
<gene>
    <name evidence="3" type="ORF">BOW53_00770</name>
</gene>
<sequence length="264" mass="29138">MKVWAIANQKGGVGKTTTTVSLAGHLAARGHETLLIDLDPHGSLTSYFGFDPDSVENGAYTLYQRHASRVPADPTSLIHPTRFPKLQIMPANMALATLDRQSGKLGGMGLVVAEAVKSLEGRFDYVLLDCPPMLGVLMVNALAACERLIIPVQTEFLAIKGLERMLSTLNMINNSRPLPLDYTIVPTLFDRRTRASIETVRHLQERFASHLWDEVIPVDTRFREASRAGAPLPIMQPNARGSIAYHHLLNYLQAFDSIEQVAAR</sequence>
<dbReference type="InterPro" id="IPR027417">
    <property type="entry name" value="P-loop_NTPase"/>
</dbReference>
<dbReference type="InterPro" id="IPR050678">
    <property type="entry name" value="DNA_Partitioning_ATPase"/>
</dbReference>
<organism evidence="3 4">
    <name type="scientific">Solemya pervernicosa gill symbiont</name>
    <dbReference type="NCBI Taxonomy" id="642797"/>
    <lineage>
        <taxon>Bacteria</taxon>
        <taxon>Pseudomonadati</taxon>
        <taxon>Pseudomonadota</taxon>
        <taxon>Gammaproteobacteria</taxon>
        <taxon>sulfur-oxidizing symbionts</taxon>
    </lineage>
</organism>
<proteinExistence type="predicted"/>
<dbReference type="PANTHER" id="PTHR13696:SF69">
    <property type="entry name" value="PLASMID PARTITIONING PROTEIN-RELATED"/>
    <property type="match status" value="1"/>
</dbReference>
<keyword evidence="4" id="KW-1185">Reference proteome</keyword>
<dbReference type="CDD" id="cd02042">
    <property type="entry name" value="ParAB_family"/>
    <property type="match status" value="1"/>
</dbReference>
<dbReference type="InterPro" id="IPR025669">
    <property type="entry name" value="AAA_dom"/>
</dbReference>
<name>A0A1T2LAL6_9GAMM</name>
<comment type="similarity">
    <text evidence="1">To B.subtilis soj.</text>
</comment>
<dbReference type="RefSeq" id="WP_078482171.1">
    <property type="nucleotide sequence ID" value="NZ_MPRL01000002.1"/>
</dbReference>
<accession>A0A1T2LAL6</accession>